<dbReference type="InterPro" id="IPR023210">
    <property type="entry name" value="NADP_OxRdtase_dom"/>
</dbReference>
<comment type="caution">
    <text evidence="3">The sequence shown here is derived from an EMBL/GenBank/DDBJ whole genome shotgun (WGS) entry which is preliminary data.</text>
</comment>
<dbReference type="InterPro" id="IPR036812">
    <property type="entry name" value="NAD(P)_OxRdtase_dom_sf"/>
</dbReference>
<accession>A0A365Y1G2</accession>
<dbReference type="PANTHER" id="PTHR43364:SF6">
    <property type="entry name" value="OXIDOREDUCTASE-RELATED"/>
    <property type="match status" value="1"/>
</dbReference>
<proteinExistence type="predicted"/>
<name>A0A365Y1G2_9BACT</name>
<dbReference type="GO" id="GO:0016491">
    <property type="term" value="F:oxidoreductase activity"/>
    <property type="evidence" value="ECO:0007669"/>
    <property type="project" value="UniProtKB-KW"/>
</dbReference>
<dbReference type="GO" id="GO:0005829">
    <property type="term" value="C:cytosol"/>
    <property type="evidence" value="ECO:0007669"/>
    <property type="project" value="UniProtKB-ARBA"/>
</dbReference>
<dbReference type="CDD" id="cd19081">
    <property type="entry name" value="AKR_AKR9C1"/>
    <property type="match status" value="1"/>
</dbReference>
<dbReference type="OrthoDB" id="9773828at2"/>
<dbReference type="Proteomes" id="UP000253410">
    <property type="component" value="Unassembled WGS sequence"/>
</dbReference>
<dbReference type="EMBL" id="QFFJ01000001">
    <property type="protein sequence ID" value="RBL92456.1"/>
    <property type="molecule type" value="Genomic_DNA"/>
</dbReference>
<dbReference type="PANTHER" id="PTHR43364">
    <property type="entry name" value="NADH-SPECIFIC METHYLGLYOXAL REDUCTASE-RELATED"/>
    <property type="match status" value="1"/>
</dbReference>
<dbReference type="Pfam" id="PF00248">
    <property type="entry name" value="Aldo_ket_red"/>
    <property type="match status" value="1"/>
</dbReference>
<dbReference type="InterPro" id="IPR020471">
    <property type="entry name" value="AKR"/>
</dbReference>
<dbReference type="Gene3D" id="3.20.20.100">
    <property type="entry name" value="NADP-dependent oxidoreductase domain"/>
    <property type="match status" value="1"/>
</dbReference>
<evidence type="ECO:0000259" key="2">
    <source>
        <dbReference type="Pfam" id="PF00248"/>
    </source>
</evidence>
<dbReference type="RefSeq" id="WP_113615059.1">
    <property type="nucleotide sequence ID" value="NZ_QFFJ01000001.1"/>
</dbReference>
<dbReference type="PRINTS" id="PR00069">
    <property type="entry name" value="ALDKETRDTASE"/>
</dbReference>
<reference evidence="3 4" key="1">
    <citation type="submission" date="2018-05" db="EMBL/GenBank/DDBJ databases">
        <title>Chitinophaga sp. K3CV102501T nov., isolated from isolated from a monsoon evergreen broad-leaved forest soil.</title>
        <authorList>
            <person name="Lv Y."/>
        </authorList>
    </citation>
    <scope>NUCLEOTIDE SEQUENCE [LARGE SCALE GENOMIC DNA]</scope>
    <source>
        <strain evidence="3 4">GDMCC 1.1325</strain>
    </source>
</reference>
<dbReference type="FunFam" id="3.20.20.100:FF:000004">
    <property type="entry name" value="Oxidoreductase, aldo/keto reductase"/>
    <property type="match status" value="1"/>
</dbReference>
<sequence length="316" mass="35076">MKKIKIGTTQLETAPLNLGGNVFGWTLDEKQSFDILDAFAESGFNFIDTADTYSYWVTGNNGGESERIIGNWMKARHNRDKIIIATKVGYENNERPADISSSNIIKTIEESLSRLQTDYIDLYYTHKDDGKTPVEETLEAHTKLVRDGKVRHIGASNLSVENLVASLAYSDKHGIPPYEVYQPHYNLVARKEYESSYAPVIDKFKLAVLPYYSLASGFLTGKYHTEADFNKSQRGGGVKQYLNEKGLAILTALDQVSDKHQTVPATIALAWLLTRPHVVAPIVSATSRSQLKTLTDAPSIVLDKEDIALLDAASAF</sequence>
<gene>
    <name evidence="3" type="ORF">DF182_07700</name>
</gene>
<keyword evidence="4" id="KW-1185">Reference proteome</keyword>
<keyword evidence="1" id="KW-0560">Oxidoreductase</keyword>
<evidence type="ECO:0000256" key="1">
    <source>
        <dbReference type="ARBA" id="ARBA00023002"/>
    </source>
</evidence>
<feature type="domain" description="NADP-dependent oxidoreductase" evidence="2">
    <location>
        <begin position="16"/>
        <end position="313"/>
    </location>
</feature>
<evidence type="ECO:0000313" key="3">
    <source>
        <dbReference type="EMBL" id="RBL92456.1"/>
    </source>
</evidence>
<dbReference type="AlphaFoldDB" id="A0A365Y1G2"/>
<organism evidence="3 4">
    <name type="scientific">Chitinophaga flava</name>
    <dbReference type="NCBI Taxonomy" id="2259036"/>
    <lineage>
        <taxon>Bacteria</taxon>
        <taxon>Pseudomonadati</taxon>
        <taxon>Bacteroidota</taxon>
        <taxon>Chitinophagia</taxon>
        <taxon>Chitinophagales</taxon>
        <taxon>Chitinophagaceae</taxon>
        <taxon>Chitinophaga</taxon>
    </lineage>
</organism>
<protein>
    <submittedName>
        <fullName evidence="3">Alcohol dehydrogenase</fullName>
    </submittedName>
</protein>
<dbReference type="InterPro" id="IPR050523">
    <property type="entry name" value="AKR_Detox_Biosynth"/>
</dbReference>
<evidence type="ECO:0000313" key="4">
    <source>
        <dbReference type="Proteomes" id="UP000253410"/>
    </source>
</evidence>
<dbReference type="SUPFAM" id="SSF51430">
    <property type="entry name" value="NAD(P)-linked oxidoreductase"/>
    <property type="match status" value="1"/>
</dbReference>